<feature type="compositionally biased region" description="Basic and acidic residues" evidence="1">
    <location>
        <begin position="1792"/>
        <end position="1818"/>
    </location>
</feature>
<dbReference type="STRING" id="933084.A0A067QPH9"/>
<protein>
    <submittedName>
        <fullName evidence="2">Uncharacterized protein</fullName>
    </submittedName>
</protein>
<feature type="compositionally biased region" description="Polar residues" evidence="1">
    <location>
        <begin position="1601"/>
        <end position="1617"/>
    </location>
</feature>
<proteinExistence type="predicted"/>
<feature type="compositionally biased region" description="Polar residues" evidence="1">
    <location>
        <begin position="566"/>
        <end position="575"/>
    </location>
</feature>
<feature type="compositionally biased region" description="Polar residues" evidence="1">
    <location>
        <begin position="1776"/>
        <end position="1787"/>
    </location>
</feature>
<dbReference type="OrthoDB" id="3269353at2759"/>
<feature type="region of interest" description="Disordered" evidence="1">
    <location>
        <begin position="242"/>
        <end position="302"/>
    </location>
</feature>
<feature type="compositionally biased region" description="Low complexity" evidence="1">
    <location>
        <begin position="1119"/>
        <end position="1130"/>
    </location>
</feature>
<feature type="compositionally biased region" description="Polar residues" evidence="1">
    <location>
        <begin position="1687"/>
        <end position="1708"/>
    </location>
</feature>
<dbReference type="EMBL" id="KL197709">
    <property type="protein sequence ID" value="KDQ64536.1"/>
    <property type="molecule type" value="Genomic_DNA"/>
</dbReference>
<sequence>MSRLTSTTPFHRHLPMDVPRPVHPLTPPETDSDLLATPQPSTSRRLPMDLDQSIPRMSTPPPLDTAGSRFRKVSTLSYRNTPPQPTLRERPMDRTTRWLVVVIPPESLPREQNALGPTLSSGPSHRLQHGILMPLFPTMYAQLTAIAREFSFPSTAGLCLYLHISEAGFTFTPRISDESWQSLWGHLFDPLRSPPPQTHVSMTATQLPIGGRIEFDIDLRKARWYDAWVAVAQRPLEGLDMPISISHSRHPSMSQSQPQHLRGDSRTTTFGEAEEQQQQPQEEESVTHPVRPRHIPRKLSLLDRFDSVSNRSGYGAGMSQPAISPRRQEYFEPPPPPPAQAPARLPPVLQPIAPVLSPIVQEEEPQSAKNLNIDLEKRVKTWRASASLVPSPLVEATGQTSLDPANMPNSVTLSPPVKPDDAPLPPHGLAEAGVESELNLDEFTWSISSAGPRTEMDPESPMDSERVLSVHLDRRLQGSVCLTPSICTSFGPPDYDEEIYSEISSISRVPSPDLGQRMLEDVPPTPSTATSWGPPLSYPPSPFAPQPRYARSVDLAYRCMFSRPGTPSTATSWGPPTSYPPSPVGREFVRTPDIGERSFEGEMEMSVEGEQDEEERWGMVSPGYQGGPGRSWRGIWPYRMEVQGGYVAWGHVWPYTAASEESEEENGSVDGPWNQVWPYQNDKSRAPGPWKQVWPYSKASSSSANVVDSRSGEPWSQVWPYRRVEQPAPGMVDAPWPQVWPYTARSAVGTVSPAVWSHVWPYGTVQKRASVSSPESEDAPEPIAAPWQQVWPYHNGSTSTSPAPWNHVWPYRRDLSRTGDAPEPSSQPLLAAAVTREIVEGSSSKFVSQALPWDQVWPYRVQGSTRPSGWNHVWPYVGLPTESPSSTKTSTRGYPHLEIYPAVVEGSVVPSANDSNSLNRKLQYPFLEIYPVAYPHFELYPSVSSHVQETPKTQVSVSLEAAYPSLRIYSNVYPWNLISIYPPAQPTRPESLDSLYATESHEVHPIAQSAAYPRLNIYPAVYPAFDIYPPVAIGASPPAGDPHDGYPHFDLYPASSKRPVSSRSSSLRSETPSYPMIKLYDSVYPHLDIYPSVTLEIPNSKTTPRANATTRVTSRFAVSQSSRRPSVRSKSPPPLTRSGLSREIPPVPSLPRSLAPASSALKVVPAVDKTVIVRLPPLYPSISPYPPAYPHFDLYHALPAPPKHANLETTFPNFNYPYIVIYQPLYPHFDLYPQAQSLSVNSHREPVDKYHRGPSSEKTYPSLSYPFIVIYPPVYPHFDLYPQSPPLLADLPTKTPALLSARYPVISLYKAVYPSFELYPGVLCDGSNADSGALLSPAKPSYAEVDERAANSVTTGYPLIDLYPPINASEASPQHDAGVSFTPTKRRRTHSELRVSVLKQSKTVVVRLPRLYPSISPYPPVYPQLDLYPALPASPKHSVLETTFPNFTYLFIVIYQPVYPHFDLYPRIQSLSADPHREPVDLCHGGQPPSEKPYPSFVYPFIVIYPPVYPHFDLYPPPLPLIADSPTKTPTSLSARYPVISLYTTIYPSFELYPGVLCDGSNTDTSKSLSPIKLPHASSHGQVATVTTRYPLIDIYPPINASQTSPQQDAVALSSTPAKRRRTHSELRASVLKQSASVPKSPARQQPVTPMRQPSGSMESPVQKKVSFLSSALESPAPSISRVARSRSGTVSQRPMSLQTAEQGSPVSAKSVRPPTQRPVGLPSSPAQSRPRPSSVAFGTGIPQLTERRRDLSPLSPVQESTDGDGPSLSRAKSMGSPSRPNSTLINPVTLDRAHSMSEGTRRPSRRRDSLISERMRAFDSSTSSSGLSDPEPPTKITMAALAQFPMPPAPPLPSTPTRIRPVSKLDRSKYPFA</sequence>
<dbReference type="InParanoid" id="A0A067QPH9"/>
<feature type="region of interest" description="Disordered" evidence="1">
    <location>
        <begin position="1"/>
        <end position="68"/>
    </location>
</feature>
<feature type="compositionally biased region" description="Basic and acidic residues" evidence="1">
    <location>
        <begin position="1864"/>
        <end position="1874"/>
    </location>
</feature>
<gene>
    <name evidence="2" type="ORF">JAAARDRAFT_187858</name>
</gene>
<name>A0A067QPH9_9AGAM</name>
<feature type="region of interest" description="Disordered" evidence="1">
    <location>
        <begin position="1044"/>
        <end position="1070"/>
    </location>
</feature>
<accession>A0A067QPH9</accession>
<dbReference type="HOGENOM" id="CLU_004026_0_0_1"/>
<feature type="region of interest" description="Disordered" evidence="1">
    <location>
        <begin position="1098"/>
        <end position="1147"/>
    </location>
</feature>
<evidence type="ECO:0000256" key="1">
    <source>
        <dbReference type="SAM" id="MobiDB-lite"/>
    </source>
</evidence>
<feature type="compositionally biased region" description="Low complexity" evidence="1">
    <location>
        <begin position="1723"/>
        <end position="1735"/>
    </location>
</feature>
<feature type="compositionally biased region" description="Low complexity" evidence="1">
    <location>
        <begin position="1053"/>
        <end position="1070"/>
    </location>
</feature>
<evidence type="ECO:0000313" key="2">
    <source>
        <dbReference type="EMBL" id="KDQ64536.1"/>
    </source>
</evidence>
<feature type="compositionally biased region" description="Polar residues" evidence="1">
    <location>
        <begin position="1632"/>
        <end position="1660"/>
    </location>
</feature>
<keyword evidence="3" id="KW-1185">Reference proteome</keyword>
<feature type="compositionally biased region" description="Pro residues" evidence="1">
    <location>
        <begin position="1846"/>
        <end position="1855"/>
    </location>
</feature>
<feature type="region of interest" description="Disordered" evidence="1">
    <location>
        <begin position="566"/>
        <end position="589"/>
    </location>
</feature>
<evidence type="ECO:0000313" key="3">
    <source>
        <dbReference type="Proteomes" id="UP000027265"/>
    </source>
</evidence>
<feature type="compositionally biased region" description="Polar residues" evidence="1">
    <location>
        <begin position="1098"/>
        <end position="1118"/>
    </location>
</feature>
<reference evidence="3" key="1">
    <citation type="journal article" date="2014" name="Proc. Natl. Acad. Sci. U.S.A.">
        <title>Extensive sampling of basidiomycete genomes demonstrates inadequacy of the white-rot/brown-rot paradigm for wood decay fungi.</title>
        <authorList>
            <person name="Riley R."/>
            <person name="Salamov A.A."/>
            <person name="Brown D.W."/>
            <person name="Nagy L.G."/>
            <person name="Floudas D."/>
            <person name="Held B.W."/>
            <person name="Levasseur A."/>
            <person name="Lombard V."/>
            <person name="Morin E."/>
            <person name="Otillar R."/>
            <person name="Lindquist E.A."/>
            <person name="Sun H."/>
            <person name="LaButti K.M."/>
            <person name="Schmutz J."/>
            <person name="Jabbour D."/>
            <person name="Luo H."/>
            <person name="Baker S.E."/>
            <person name="Pisabarro A.G."/>
            <person name="Walton J.D."/>
            <person name="Blanchette R.A."/>
            <person name="Henrissat B."/>
            <person name="Martin F."/>
            <person name="Cullen D."/>
            <person name="Hibbett D.S."/>
            <person name="Grigoriev I.V."/>
        </authorList>
    </citation>
    <scope>NUCLEOTIDE SEQUENCE [LARGE SCALE GENOMIC DNA]</scope>
    <source>
        <strain evidence="3">MUCL 33604</strain>
    </source>
</reference>
<feature type="region of interest" description="Disordered" evidence="1">
    <location>
        <begin position="1601"/>
        <end position="1874"/>
    </location>
</feature>
<dbReference type="Proteomes" id="UP000027265">
    <property type="component" value="Unassembled WGS sequence"/>
</dbReference>
<organism evidence="2 3">
    <name type="scientific">Jaapia argillacea MUCL 33604</name>
    <dbReference type="NCBI Taxonomy" id="933084"/>
    <lineage>
        <taxon>Eukaryota</taxon>
        <taxon>Fungi</taxon>
        <taxon>Dikarya</taxon>
        <taxon>Basidiomycota</taxon>
        <taxon>Agaricomycotina</taxon>
        <taxon>Agaricomycetes</taxon>
        <taxon>Agaricomycetidae</taxon>
        <taxon>Jaapiales</taxon>
        <taxon>Jaapiaceae</taxon>
        <taxon>Jaapia</taxon>
    </lineage>
</organism>